<proteinExistence type="predicted"/>
<feature type="region of interest" description="Disordered" evidence="1">
    <location>
        <begin position="1"/>
        <end position="59"/>
    </location>
</feature>
<evidence type="ECO:0000256" key="1">
    <source>
        <dbReference type="SAM" id="MobiDB-lite"/>
    </source>
</evidence>
<accession>A0AAX0WKK3</accession>
<name>A0AAX0WKK3_9BACT</name>
<evidence type="ECO:0000313" key="2">
    <source>
        <dbReference type="EMBL" id="PND02494.1"/>
    </source>
</evidence>
<sequence>MRAEMLRQTPRTVKPQLDEGGEGKRSETRMRSRSMTRTDAVSVAALESRSGRLRTEEGN</sequence>
<protein>
    <submittedName>
        <fullName evidence="2">Uncharacterized protein</fullName>
    </submittedName>
</protein>
<dbReference type="Proteomes" id="UP000236075">
    <property type="component" value="Unassembled WGS sequence"/>
</dbReference>
<reference evidence="2 3" key="1">
    <citation type="journal article" date="2017" name="BMC Genomics">
        <title>Genome sequencing of 39 Akkermansia muciniphila isolates reveals its population structure, genomic and functional diverisity, and global distribution in mammalian gut microbiotas.</title>
        <authorList>
            <person name="Guo X."/>
            <person name="Li S."/>
            <person name="Zhang J."/>
            <person name="Wu F."/>
            <person name="Li X."/>
            <person name="Wu D."/>
            <person name="Zhang M."/>
            <person name="Ou Z."/>
            <person name="Jie Z."/>
            <person name="Yan Q."/>
            <person name="Li P."/>
            <person name="Yi J."/>
            <person name="Peng Y."/>
        </authorList>
    </citation>
    <scope>NUCLEOTIDE SEQUENCE [LARGE SCALE GENOMIC DNA]</scope>
    <source>
        <strain evidence="2 3">GP28</strain>
    </source>
</reference>
<dbReference type="EMBL" id="PJLB01000008">
    <property type="protein sequence ID" value="PND02494.1"/>
    <property type="molecule type" value="Genomic_DNA"/>
</dbReference>
<comment type="caution">
    <text evidence="2">The sequence shown here is derived from an EMBL/GenBank/DDBJ whole genome shotgun (WGS) entry which is preliminary data.</text>
</comment>
<feature type="compositionally biased region" description="Basic and acidic residues" evidence="1">
    <location>
        <begin position="21"/>
        <end position="30"/>
    </location>
</feature>
<gene>
    <name evidence="2" type="ORF">CXT95_07500</name>
</gene>
<dbReference type="AlphaFoldDB" id="A0AAX0WKK3"/>
<feature type="compositionally biased region" description="Basic and acidic residues" evidence="1">
    <location>
        <begin position="49"/>
        <end position="59"/>
    </location>
</feature>
<organism evidence="2 3">
    <name type="scientific">Akkermansia muciniphila</name>
    <dbReference type="NCBI Taxonomy" id="239935"/>
    <lineage>
        <taxon>Bacteria</taxon>
        <taxon>Pseudomonadati</taxon>
        <taxon>Verrucomicrobiota</taxon>
        <taxon>Verrucomicrobiia</taxon>
        <taxon>Verrucomicrobiales</taxon>
        <taxon>Akkermansiaceae</taxon>
        <taxon>Akkermansia</taxon>
    </lineage>
</organism>
<evidence type="ECO:0000313" key="3">
    <source>
        <dbReference type="Proteomes" id="UP000236075"/>
    </source>
</evidence>